<dbReference type="Proteomes" id="UP000595362">
    <property type="component" value="Chromosome"/>
</dbReference>
<dbReference type="AlphaFoldDB" id="A0A7T5UFK3"/>
<evidence type="ECO:0000313" key="2">
    <source>
        <dbReference type="EMBL" id="QQG35284.1"/>
    </source>
</evidence>
<evidence type="ECO:0000313" key="3">
    <source>
        <dbReference type="Proteomes" id="UP000595362"/>
    </source>
</evidence>
<sequence length="513" mass="58035">MSRLIIVFFVIGLCAGLASSYVEAQIVDLDKMSKIPRHSKMSVEDYKKISNEFTETPHGDKFLEYSIRLPEGWQKLGENEELSLIDVKKDSVPAATTEAPAKPVEDDPYGIMSLRGQKLEEDRVNAARKIELQNKNLDNGIYIGKEYSSVANIKDQQKVENLNTSLLGPVAKYAGPSDLLARSRLEIFAIQLTHGITTKNWFLNYILGRYYTLMGMEQINPNRIEAEYVLIEDSISYVVRTAAISNGPRMVLISYFVPEANWEKEKEMQQMAIDSFYFLDPEETIVDDKEIYGFLDLVKFAYPMSWRLTAPNVYSIENMSAKLISSTDGKTLDGEIDLNLISTELDTTLMKEVETLRLKLKERGFEIGKALPVSETYAFDKAITFSRVEAYEIKNTGRDFINYEYWLAIMVEDRYYYIVTMLTPGRSADFYTWARNTETFSGVIQSMMPQVAGETLDAAFMKTMMGIDASGTSIKRGKVDNGKLEEKKKVGIDASVEEISDPGEGETDSTFAE</sequence>
<name>A0A7T5UFK3_9BACT</name>
<gene>
    <name evidence="2" type="ORF">HYS17_06890</name>
</gene>
<organism evidence="2 3">
    <name type="scientific">Micavibrio aeruginosavorus</name>
    <dbReference type="NCBI Taxonomy" id="349221"/>
    <lineage>
        <taxon>Bacteria</taxon>
        <taxon>Pseudomonadati</taxon>
        <taxon>Bdellovibrionota</taxon>
        <taxon>Bdellovibrionia</taxon>
        <taxon>Bdellovibrionales</taxon>
        <taxon>Pseudobdellovibrionaceae</taxon>
        <taxon>Micavibrio</taxon>
    </lineage>
</organism>
<accession>A0A7T5UFK3</accession>
<proteinExistence type="predicted"/>
<feature type="compositionally biased region" description="Acidic residues" evidence="1">
    <location>
        <begin position="495"/>
        <end position="507"/>
    </location>
</feature>
<reference evidence="2 3" key="1">
    <citation type="submission" date="2020-07" db="EMBL/GenBank/DDBJ databases">
        <title>Huge and variable diversity of episymbiotic CPR bacteria and DPANN archaea in groundwater ecosystems.</title>
        <authorList>
            <person name="He C.Y."/>
            <person name="Keren R."/>
            <person name="Whittaker M."/>
            <person name="Farag I.F."/>
            <person name="Doudna J."/>
            <person name="Cate J.H.D."/>
            <person name="Banfield J.F."/>
        </authorList>
    </citation>
    <scope>NUCLEOTIDE SEQUENCE [LARGE SCALE GENOMIC DNA]</scope>
    <source>
        <strain evidence="2">NC_groundwater_70_Ag_B-0.1um_54_66</strain>
    </source>
</reference>
<dbReference type="EMBL" id="CP066681">
    <property type="protein sequence ID" value="QQG35284.1"/>
    <property type="molecule type" value="Genomic_DNA"/>
</dbReference>
<feature type="region of interest" description="Disordered" evidence="1">
    <location>
        <begin position="493"/>
        <end position="513"/>
    </location>
</feature>
<evidence type="ECO:0000256" key="1">
    <source>
        <dbReference type="SAM" id="MobiDB-lite"/>
    </source>
</evidence>
<protein>
    <submittedName>
        <fullName evidence="2">Uncharacterized protein</fullName>
    </submittedName>
</protein>